<dbReference type="SUPFAM" id="SSF56349">
    <property type="entry name" value="DNA breaking-rejoining enzymes"/>
    <property type="match status" value="1"/>
</dbReference>
<keyword evidence="2" id="KW-0472">Membrane</keyword>
<dbReference type="AlphaFoldDB" id="A0A5J4W4F1"/>
<comment type="caution">
    <text evidence="4">The sequence shown here is derived from an EMBL/GenBank/DDBJ whole genome shotgun (WGS) entry which is preliminary data.</text>
</comment>
<protein>
    <recommendedName>
        <fullName evidence="3">Tyr recombinase domain-containing protein</fullName>
    </recommendedName>
</protein>
<dbReference type="GO" id="GO:0003677">
    <property type="term" value="F:DNA binding"/>
    <property type="evidence" value="ECO:0007669"/>
    <property type="project" value="InterPro"/>
</dbReference>
<feature type="domain" description="Tyr recombinase" evidence="3">
    <location>
        <begin position="7"/>
        <end position="208"/>
    </location>
</feature>
<dbReference type="PROSITE" id="PS51898">
    <property type="entry name" value="TYR_RECOMBINASE"/>
    <property type="match status" value="1"/>
</dbReference>
<keyword evidence="2" id="KW-0812">Transmembrane</keyword>
<keyword evidence="2" id="KW-1133">Transmembrane helix</keyword>
<evidence type="ECO:0000313" key="5">
    <source>
        <dbReference type="Proteomes" id="UP000324800"/>
    </source>
</evidence>
<dbReference type="Proteomes" id="UP000324800">
    <property type="component" value="Unassembled WGS sequence"/>
</dbReference>
<accession>A0A5J4W4F1</accession>
<dbReference type="Gene3D" id="1.10.443.10">
    <property type="entry name" value="Intergrase catalytic core"/>
    <property type="match status" value="1"/>
</dbReference>
<dbReference type="InterPro" id="IPR013762">
    <property type="entry name" value="Integrase-like_cat_sf"/>
</dbReference>
<evidence type="ECO:0000259" key="3">
    <source>
        <dbReference type="PROSITE" id="PS51898"/>
    </source>
</evidence>
<evidence type="ECO:0000313" key="4">
    <source>
        <dbReference type="EMBL" id="KAA6389767.1"/>
    </source>
</evidence>
<dbReference type="EMBL" id="SNRW01003468">
    <property type="protein sequence ID" value="KAA6389767.1"/>
    <property type="molecule type" value="Genomic_DNA"/>
</dbReference>
<dbReference type="OrthoDB" id="2220692at2759"/>
<dbReference type="InterPro" id="IPR002104">
    <property type="entry name" value="Integrase_catalytic"/>
</dbReference>
<reference evidence="4 5" key="1">
    <citation type="submission" date="2019-03" db="EMBL/GenBank/DDBJ databases">
        <title>Single cell metagenomics reveals metabolic interactions within the superorganism composed of flagellate Streblomastix strix and complex community of Bacteroidetes bacteria on its surface.</title>
        <authorList>
            <person name="Treitli S.C."/>
            <person name="Kolisko M."/>
            <person name="Husnik F."/>
            <person name="Keeling P."/>
            <person name="Hampl V."/>
        </authorList>
    </citation>
    <scope>NUCLEOTIDE SEQUENCE [LARGE SCALE GENOMIC DNA]</scope>
    <source>
        <strain evidence="4">ST1C</strain>
    </source>
</reference>
<feature type="transmembrane region" description="Helical" evidence="2">
    <location>
        <begin position="39"/>
        <end position="56"/>
    </location>
</feature>
<proteinExistence type="predicted"/>
<evidence type="ECO:0000256" key="1">
    <source>
        <dbReference type="ARBA" id="ARBA00023172"/>
    </source>
</evidence>
<dbReference type="GO" id="GO:0015074">
    <property type="term" value="P:DNA integration"/>
    <property type="evidence" value="ECO:0007669"/>
    <property type="project" value="InterPro"/>
</dbReference>
<dbReference type="Pfam" id="PF00589">
    <property type="entry name" value="Phage_integrase"/>
    <property type="match status" value="1"/>
</dbReference>
<dbReference type="InterPro" id="IPR011010">
    <property type="entry name" value="DNA_brk_join_enz"/>
</dbReference>
<evidence type="ECO:0000256" key="2">
    <source>
        <dbReference type="SAM" id="Phobius"/>
    </source>
</evidence>
<organism evidence="4 5">
    <name type="scientific">Streblomastix strix</name>
    <dbReference type="NCBI Taxonomy" id="222440"/>
    <lineage>
        <taxon>Eukaryota</taxon>
        <taxon>Metamonada</taxon>
        <taxon>Preaxostyla</taxon>
        <taxon>Oxymonadida</taxon>
        <taxon>Streblomastigidae</taxon>
        <taxon>Streblomastix</taxon>
    </lineage>
</organism>
<keyword evidence="1" id="KW-0233">DNA recombination</keyword>
<name>A0A5J4W4F1_9EUKA</name>
<dbReference type="GO" id="GO:0006310">
    <property type="term" value="P:DNA recombination"/>
    <property type="evidence" value="ECO:0007669"/>
    <property type="project" value="UniProtKB-KW"/>
</dbReference>
<gene>
    <name evidence="4" type="ORF">EZS28_014711</name>
</gene>
<sequence length="209" mass="25050">MKAIEERTRKVREEEQVWDLKILLKYIQERFVERKELNIVRQMSISIILVMIYTNLRLAEIMRAKINWQDDNQQTIIIETFIKKKPAGRVKLTLNMMEKQDLCPVKWFRLWMVGKTQYEEGEIWKRKGIQQNFKAEQWSKKIREEMVKAGISKKERVTSIRAASITRAFQLGASSEQINRWTRHANTASTVQQYYDRANNDMIRQQLIL</sequence>